<dbReference type="Proteomes" id="UP000673394">
    <property type="component" value="Unassembled WGS sequence"/>
</dbReference>
<evidence type="ECO:0000313" key="2">
    <source>
        <dbReference type="Proteomes" id="UP000673394"/>
    </source>
</evidence>
<dbReference type="RefSeq" id="WP_210657633.1">
    <property type="nucleotide sequence ID" value="NZ_JAGKSP010000003.1"/>
</dbReference>
<comment type="caution">
    <text evidence="1">The sequence shown here is derived from an EMBL/GenBank/DDBJ whole genome shotgun (WGS) entry which is preliminary data.</text>
</comment>
<protein>
    <recommendedName>
        <fullName evidence="3">YmaF family protein</fullName>
    </recommendedName>
</protein>
<dbReference type="Pfam" id="PF12788">
    <property type="entry name" value="YmaF"/>
    <property type="match status" value="1"/>
</dbReference>
<proteinExistence type="predicted"/>
<gene>
    <name evidence="1" type="ORF">I8J30_09520</name>
</gene>
<dbReference type="InterPro" id="IPR024307">
    <property type="entry name" value="YmaF"/>
</dbReference>
<sequence length="131" mass="14197">MDIPITGFIVHNGYSDEDHTHILYLTSWDGKPMHVHDFSGVTSVEIGHHHQYAGTTEPAPSGVQHCHYYCTVTSVNSGHKHTIKGTTGPALPLSGGGHYHYFEGCTTVDGLTPHAHFYCGHTGNAIADSRC</sequence>
<evidence type="ECO:0008006" key="3">
    <source>
        <dbReference type="Google" id="ProtNLM"/>
    </source>
</evidence>
<name>A0ABS5CAA8_9BACL</name>
<keyword evidence="2" id="KW-1185">Reference proteome</keyword>
<accession>A0ABS5CAA8</accession>
<reference evidence="1 2" key="1">
    <citation type="submission" date="2021-04" db="EMBL/GenBank/DDBJ databases">
        <title>Paenibacillus sp. DLE-14 whole genome sequence.</title>
        <authorList>
            <person name="Ham Y.J."/>
        </authorList>
    </citation>
    <scope>NUCLEOTIDE SEQUENCE [LARGE SCALE GENOMIC DNA]</scope>
    <source>
        <strain evidence="1 2">DLE-14</strain>
    </source>
</reference>
<organism evidence="1 2">
    <name type="scientific">Paenibacillus lignilyticus</name>
    <dbReference type="NCBI Taxonomy" id="1172615"/>
    <lineage>
        <taxon>Bacteria</taxon>
        <taxon>Bacillati</taxon>
        <taxon>Bacillota</taxon>
        <taxon>Bacilli</taxon>
        <taxon>Bacillales</taxon>
        <taxon>Paenibacillaceae</taxon>
        <taxon>Paenibacillus</taxon>
    </lineage>
</organism>
<evidence type="ECO:0000313" key="1">
    <source>
        <dbReference type="EMBL" id="MBP3962936.1"/>
    </source>
</evidence>
<dbReference type="EMBL" id="JAGKSP010000003">
    <property type="protein sequence ID" value="MBP3962936.1"/>
    <property type="molecule type" value="Genomic_DNA"/>
</dbReference>